<dbReference type="GO" id="GO:0005743">
    <property type="term" value="C:mitochondrial inner membrane"/>
    <property type="evidence" value="ECO:0007669"/>
    <property type="project" value="EnsemblFungi"/>
</dbReference>
<dbReference type="GO" id="GO:0046872">
    <property type="term" value="F:metal ion binding"/>
    <property type="evidence" value="ECO:0007669"/>
    <property type="project" value="UniProtKB-KW"/>
</dbReference>
<dbReference type="GO" id="GO:0031929">
    <property type="term" value="P:TOR signaling"/>
    <property type="evidence" value="ECO:0007669"/>
    <property type="project" value="EnsemblFungi"/>
</dbReference>
<dbReference type="PANTHER" id="PTHR22726">
    <property type="entry name" value="METALLOENDOPEPTIDASE OMA1"/>
    <property type="match status" value="1"/>
</dbReference>
<proteinExistence type="inferred from homology"/>
<dbReference type="EMBL" id="KV454428">
    <property type="protein sequence ID" value="ODQ80974.1"/>
    <property type="molecule type" value="Genomic_DNA"/>
</dbReference>
<comment type="similarity">
    <text evidence="6">Belongs to the peptidase M48 family.</text>
</comment>
<keyword evidence="4 6" id="KW-0862">Zinc</keyword>
<protein>
    <recommendedName>
        <fullName evidence="7">Peptidase M48 domain-containing protein</fullName>
    </recommendedName>
</protein>
<dbReference type="GO" id="GO:0033108">
    <property type="term" value="P:mitochondrial respiratory chain complex assembly"/>
    <property type="evidence" value="ECO:0007669"/>
    <property type="project" value="EnsemblFungi"/>
</dbReference>
<dbReference type="GO" id="GO:0141164">
    <property type="term" value="P:mitochondrial protein quality control"/>
    <property type="evidence" value="ECO:0007669"/>
    <property type="project" value="EnsemblFungi"/>
</dbReference>
<dbReference type="OrthoDB" id="7464992at2759"/>
<reference evidence="9" key="1">
    <citation type="submission" date="2016-05" db="EMBL/GenBank/DDBJ databases">
        <title>Comparative genomics of biotechnologically important yeasts.</title>
        <authorList>
            <consortium name="DOE Joint Genome Institute"/>
            <person name="Riley R."/>
            <person name="Haridas S."/>
            <person name="Wolfe K.H."/>
            <person name="Lopes M.R."/>
            <person name="Hittinger C.T."/>
            <person name="Goker M."/>
            <person name="Salamov A."/>
            <person name="Wisecaver J."/>
            <person name="Long T.M."/>
            <person name="Aerts A.L."/>
            <person name="Barry K."/>
            <person name="Choi C."/>
            <person name="Clum A."/>
            <person name="Coughlan A.Y."/>
            <person name="Deshpande S."/>
            <person name="Douglass A.P."/>
            <person name="Hanson S.J."/>
            <person name="Klenk H.-P."/>
            <person name="Labutti K."/>
            <person name="Lapidus A."/>
            <person name="Lindquist E."/>
            <person name="Lipzen A."/>
            <person name="Meier-Kolthoff J.P."/>
            <person name="Ohm R.A."/>
            <person name="Otillar R.P."/>
            <person name="Pangilinan J."/>
            <person name="Peng Y."/>
            <person name="Rokas A."/>
            <person name="Rosa C.A."/>
            <person name="Scheuner C."/>
            <person name="Sibirny A.A."/>
            <person name="Slot J.C."/>
            <person name="Stielow J.B."/>
            <person name="Sun H."/>
            <person name="Kurtzman C.P."/>
            <person name="Blackwell M."/>
            <person name="Grigoriev I.V."/>
            <person name="Jeffries T.W."/>
        </authorList>
    </citation>
    <scope>NUCLEOTIDE SEQUENCE [LARGE SCALE GENOMIC DNA]</scope>
    <source>
        <strain evidence="9">NRRL Y-12698</strain>
    </source>
</reference>
<dbReference type="PANTHER" id="PTHR22726:SF1">
    <property type="entry name" value="METALLOENDOPEPTIDASE OMA1, MITOCHONDRIAL"/>
    <property type="match status" value="1"/>
</dbReference>
<dbReference type="RefSeq" id="XP_018986302.1">
    <property type="nucleotide sequence ID" value="XM_019132518.1"/>
</dbReference>
<evidence type="ECO:0000256" key="4">
    <source>
        <dbReference type="ARBA" id="ARBA00022833"/>
    </source>
</evidence>
<dbReference type="GO" id="GO:0035694">
    <property type="term" value="P:mitochondrial protein catabolic process"/>
    <property type="evidence" value="ECO:0007669"/>
    <property type="project" value="EnsemblFungi"/>
</dbReference>
<evidence type="ECO:0000313" key="8">
    <source>
        <dbReference type="EMBL" id="ODQ80974.1"/>
    </source>
</evidence>
<dbReference type="CDD" id="cd07331">
    <property type="entry name" value="M48C_Oma1_like"/>
    <property type="match status" value="1"/>
</dbReference>
<sequence>MFRAFPRRFYATYRSFNRGAYPSNGATLLANPTFRKLLGGGAVAGGIFYASNLEQAPITNRTRFMWVGEGLEKFVGDQTYSQILSETRGMLLPDDHPYSRKVRKIMQNLVAASQSPDLQKLDWKIHIVNDPRQPPNAFVLPGGKVFVYSSILQICENDDGLATVLAHELSHQLARHSSEQLSKAPIYMLLSLALYALTGSDALNTLLINSALKMPASREMETEADYMGLMIMSRACYNPEESTRLWGRMTEFEKKHGGATPEFLSTHPASAHRIKNMQEWIPEAIHIREESNCQTMGQFSVFGRGW</sequence>
<gene>
    <name evidence="8" type="ORF">BABINDRAFT_6835</name>
</gene>
<name>A0A1E3QTV2_9ASCO</name>
<keyword evidence="1 6" id="KW-0645">Protease</keyword>
<dbReference type="Gene3D" id="3.30.2010.10">
    <property type="entry name" value="Metalloproteases ('zincins'), catalytic domain"/>
    <property type="match status" value="1"/>
</dbReference>
<dbReference type="STRING" id="984486.A0A1E3QTV2"/>
<dbReference type="Proteomes" id="UP000094336">
    <property type="component" value="Unassembled WGS sequence"/>
</dbReference>
<keyword evidence="3 6" id="KW-0378">Hydrolase</keyword>
<evidence type="ECO:0000256" key="2">
    <source>
        <dbReference type="ARBA" id="ARBA00022723"/>
    </source>
</evidence>
<dbReference type="GO" id="GO:0004222">
    <property type="term" value="F:metalloendopeptidase activity"/>
    <property type="evidence" value="ECO:0007669"/>
    <property type="project" value="EnsemblFungi"/>
</dbReference>
<evidence type="ECO:0000256" key="3">
    <source>
        <dbReference type="ARBA" id="ARBA00022801"/>
    </source>
</evidence>
<feature type="domain" description="Peptidase M48" evidence="7">
    <location>
        <begin position="100"/>
        <end position="280"/>
    </location>
</feature>
<keyword evidence="9" id="KW-1185">Reference proteome</keyword>
<comment type="cofactor">
    <cofactor evidence="6">
        <name>Zn(2+)</name>
        <dbReference type="ChEBI" id="CHEBI:29105"/>
    </cofactor>
    <text evidence="6">Binds 1 zinc ion per subunit.</text>
</comment>
<evidence type="ECO:0000256" key="6">
    <source>
        <dbReference type="RuleBase" id="RU003983"/>
    </source>
</evidence>
<evidence type="ECO:0000256" key="5">
    <source>
        <dbReference type="ARBA" id="ARBA00023049"/>
    </source>
</evidence>
<keyword evidence="5 6" id="KW-0482">Metalloprotease</keyword>
<dbReference type="InterPro" id="IPR001915">
    <property type="entry name" value="Peptidase_M48"/>
</dbReference>
<dbReference type="GO" id="GO:0034982">
    <property type="term" value="P:mitochondrial protein processing"/>
    <property type="evidence" value="ECO:0007669"/>
    <property type="project" value="TreeGrafter"/>
</dbReference>
<evidence type="ECO:0000313" key="9">
    <source>
        <dbReference type="Proteomes" id="UP000094336"/>
    </source>
</evidence>
<evidence type="ECO:0000259" key="7">
    <source>
        <dbReference type="Pfam" id="PF01435"/>
    </source>
</evidence>
<accession>A0A1E3QTV2</accession>
<keyword evidence="2" id="KW-0479">Metal-binding</keyword>
<organism evidence="8 9">
    <name type="scientific">Babjeviella inositovora NRRL Y-12698</name>
    <dbReference type="NCBI Taxonomy" id="984486"/>
    <lineage>
        <taxon>Eukaryota</taxon>
        <taxon>Fungi</taxon>
        <taxon>Dikarya</taxon>
        <taxon>Ascomycota</taxon>
        <taxon>Saccharomycotina</taxon>
        <taxon>Pichiomycetes</taxon>
        <taxon>Serinales incertae sedis</taxon>
        <taxon>Babjeviella</taxon>
    </lineage>
</organism>
<dbReference type="AlphaFoldDB" id="A0A1E3QTV2"/>
<dbReference type="Pfam" id="PF01435">
    <property type="entry name" value="Peptidase_M48"/>
    <property type="match status" value="1"/>
</dbReference>
<dbReference type="GeneID" id="30150371"/>
<evidence type="ECO:0000256" key="1">
    <source>
        <dbReference type="ARBA" id="ARBA00022670"/>
    </source>
</evidence>
<dbReference type="InterPro" id="IPR051156">
    <property type="entry name" value="Mito/Outer_Membr_Metalloprot"/>
</dbReference>